<keyword evidence="5" id="KW-1003">Cell membrane</keyword>
<dbReference type="Pfam" id="PF01925">
    <property type="entry name" value="TauE"/>
    <property type="match status" value="1"/>
</dbReference>
<dbReference type="PANTHER" id="PTHR43701:SF2">
    <property type="entry name" value="MEMBRANE TRANSPORTER PROTEIN YJNA-RELATED"/>
    <property type="match status" value="1"/>
</dbReference>
<evidence type="ECO:0000313" key="7">
    <source>
        <dbReference type="Proteomes" id="UP000192708"/>
    </source>
</evidence>
<reference evidence="6 7" key="1">
    <citation type="submission" date="2017-04" db="EMBL/GenBank/DDBJ databases">
        <authorList>
            <person name="Afonso C.L."/>
            <person name="Miller P.J."/>
            <person name="Scott M.A."/>
            <person name="Spackman E."/>
            <person name="Goraichik I."/>
            <person name="Dimitrov K.M."/>
            <person name="Suarez D.L."/>
            <person name="Swayne D.E."/>
        </authorList>
    </citation>
    <scope>NUCLEOTIDE SEQUENCE [LARGE SCALE GENOMIC DNA]</scope>
    <source>
        <strain evidence="6 7">VK13</strain>
    </source>
</reference>
<dbReference type="Proteomes" id="UP000192708">
    <property type="component" value="Unassembled WGS sequence"/>
</dbReference>
<feature type="transmembrane region" description="Helical" evidence="5">
    <location>
        <begin position="257"/>
        <end position="275"/>
    </location>
</feature>
<keyword evidence="3 5" id="KW-1133">Transmembrane helix</keyword>
<comment type="subcellular location">
    <subcellularLocation>
        <location evidence="5">Cell membrane</location>
        <topology evidence="5">Multi-pass membrane protein</topology>
    </subcellularLocation>
    <subcellularLocation>
        <location evidence="1">Membrane</location>
        <topology evidence="1">Multi-pass membrane protein</topology>
    </subcellularLocation>
</comment>
<dbReference type="PANTHER" id="PTHR43701">
    <property type="entry name" value="MEMBRANE TRANSPORTER PROTEIN MJ0441-RELATED"/>
    <property type="match status" value="1"/>
</dbReference>
<keyword evidence="4 5" id="KW-0472">Membrane</keyword>
<dbReference type="AlphaFoldDB" id="A0A1W1Y8I1"/>
<keyword evidence="7" id="KW-1185">Reference proteome</keyword>
<comment type="similarity">
    <text evidence="5">Belongs to the 4-toluene sulfonate uptake permease (TSUP) (TC 2.A.102) family.</text>
</comment>
<evidence type="ECO:0000313" key="6">
    <source>
        <dbReference type="EMBL" id="SMC32449.1"/>
    </source>
</evidence>
<dbReference type="InterPro" id="IPR051598">
    <property type="entry name" value="TSUP/Inactive_protease-like"/>
</dbReference>
<accession>A0A1W1Y8I1</accession>
<evidence type="ECO:0000256" key="2">
    <source>
        <dbReference type="ARBA" id="ARBA00022692"/>
    </source>
</evidence>
<organism evidence="6 7">
    <name type="scientific">Polynucleobacter kasalickyi</name>
    <dbReference type="NCBI Taxonomy" id="1938817"/>
    <lineage>
        <taxon>Bacteria</taxon>
        <taxon>Pseudomonadati</taxon>
        <taxon>Pseudomonadota</taxon>
        <taxon>Betaproteobacteria</taxon>
        <taxon>Burkholderiales</taxon>
        <taxon>Burkholderiaceae</taxon>
        <taxon>Polynucleobacter</taxon>
    </lineage>
</organism>
<name>A0A1W1Y8I1_9BURK</name>
<feature type="transmembrane region" description="Helical" evidence="5">
    <location>
        <begin position="20"/>
        <end position="45"/>
    </location>
</feature>
<feature type="transmembrane region" description="Helical" evidence="5">
    <location>
        <begin position="226"/>
        <end position="245"/>
    </location>
</feature>
<feature type="transmembrane region" description="Helical" evidence="5">
    <location>
        <begin position="165"/>
        <end position="191"/>
    </location>
</feature>
<feature type="transmembrane region" description="Helical" evidence="5">
    <location>
        <begin position="109"/>
        <end position="127"/>
    </location>
</feature>
<feature type="transmembrane region" description="Helical" evidence="5">
    <location>
        <begin position="57"/>
        <end position="74"/>
    </location>
</feature>
<keyword evidence="2 5" id="KW-0812">Transmembrane</keyword>
<evidence type="ECO:0000256" key="3">
    <source>
        <dbReference type="ARBA" id="ARBA00022989"/>
    </source>
</evidence>
<proteinExistence type="inferred from homology"/>
<evidence type="ECO:0000256" key="4">
    <source>
        <dbReference type="ARBA" id="ARBA00023136"/>
    </source>
</evidence>
<sequence>MTTHLLDQIQLANELLPTSLGFVVGFILSLTGAGGAILSVPLLVFGMGLSVSQAGPIGLLAVSISAGIGSIFGLKERILRYKAAGLMAMFGLTLSPIGLYAAHQLPNKPLTLIFSIVLFYASIRMMIQSYKEAKGILNEQQKIVPCLLNQSIGKLIWTVPCARSLALAGGVAGFFSGLLGVGGGFIIVPALKKVTDLPVASIVATSLGVLTIVSLGGVINSTLAGLMMWPIAIPFAGGSLVGLMIGRTIAKKLAGPTIQQIFAIFSFCVAVMMGIKGLS</sequence>
<evidence type="ECO:0000256" key="5">
    <source>
        <dbReference type="RuleBase" id="RU363041"/>
    </source>
</evidence>
<dbReference type="RefSeq" id="WP_084282353.1">
    <property type="nucleotide sequence ID" value="NZ_FWXJ01000002.1"/>
</dbReference>
<dbReference type="GO" id="GO:0005886">
    <property type="term" value="C:plasma membrane"/>
    <property type="evidence" value="ECO:0007669"/>
    <property type="project" value="UniProtKB-SubCell"/>
</dbReference>
<dbReference type="STRING" id="1938817.SAMN06296008_10290"/>
<dbReference type="InterPro" id="IPR002781">
    <property type="entry name" value="TM_pro_TauE-like"/>
</dbReference>
<dbReference type="EMBL" id="FWXJ01000002">
    <property type="protein sequence ID" value="SMC32449.1"/>
    <property type="molecule type" value="Genomic_DNA"/>
</dbReference>
<feature type="transmembrane region" description="Helical" evidence="5">
    <location>
        <begin position="197"/>
        <end position="219"/>
    </location>
</feature>
<dbReference type="OrthoDB" id="7031597at2"/>
<feature type="transmembrane region" description="Helical" evidence="5">
    <location>
        <begin position="86"/>
        <end position="103"/>
    </location>
</feature>
<protein>
    <recommendedName>
        <fullName evidence="5">Probable membrane transporter protein</fullName>
    </recommendedName>
</protein>
<gene>
    <name evidence="6" type="ORF">SAMN06296008_10290</name>
</gene>
<evidence type="ECO:0000256" key="1">
    <source>
        <dbReference type="ARBA" id="ARBA00004141"/>
    </source>
</evidence>